<reference evidence="14" key="1">
    <citation type="submission" date="2019-08" db="EMBL/GenBank/DDBJ databases">
        <authorList>
            <consortium name="GenomeTrakr network: Whole genome sequencing for foodborne pathogen traceback"/>
        </authorList>
    </citation>
    <scope>NUCLEOTIDE SEQUENCE</scope>
    <source>
        <strain evidence="14">AG19-0288</strain>
    </source>
</reference>
<evidence type="ECO:0000256" key="9">
    <source>
        <dbReference type="ARBA" id="ARBA00023139"/>
    </source>
</evidence>
<feature type="domain" description="PpiC" evidence="13">
    <location>
        <begin position="135"/>
        <end position="226"/>
    </location>
</feature>
<evidence type="ECO:0000313" key="14">
    <source>
        <dbReference type="EMBL" id="ECQ6721550.1"/>
    </source>
</evidence>
<organism evidence="14">
    <name type="scientific">Listeria monocytogenes</name>
    <dbReference type="NCBI Taxonomy" id="1639"/>
    <lineage>
        <taxon>Bacteria</taxon>
        <taxon>Bacillati</taxon>
        <taxon>Bacillota</taxon>
        <taxon>Bacilli</taxon>
        <taxon>Bacillales</taxon>
        <taxon>Listeriaceae</taxon>
        <taxon>Listeria</taxon>
    </lineage>
</organism>
<evidence type="ECO:0000256" key="4">
    <source>
        <dbReference type="ARBA" id="ARBA00006071"/>
    </source>
</evidence>
<evidence type="ECO:0000256" key="12">
    <source>
        <dbReference type="HAMAP-Rule" id="MF_01145"/>
    </source>
</evidence>
<evidence type="ECO:0000256" key="10">
    <source>
        <dbReference type="ARBA" id="ARBA00023235"/>
    </source>
</evidence>
<keyword evidence="9 12" id="KW-0564">Palmitate</keyword>
<protein>
    <recommendedName>
        <fullName evidence="12">Foldase protein PrsA</fullName>
        <ecNumber evidence="12">5.2.1.8</ecNumber>
    </recommendedName>
</protein>
<proteinExistence type="inferred from homology"/>
<dbReference type="SUPFAM" id="SSF54534">
    <property type="entry name" value="FKBP-like"/>
    <property type="match status" value="1"/>
</dbReference>
<keyword evidence="8 12" id="KW-0472">Membrane</keyword>
<dbReference type="FunFam" id="3.10.50.40:FF:000042">
    <property type="entry name" value="Foldase protein PrsA"/>
    <property type="match status" value="1"/>
</dbReference>
<evidence type="ECO:0000259" key="13">
    <source>
        <dbReference type="PROSITE" id="PS50198"/>
    </source>
</evidence>
<comment type="caution">
    <text evidence="14">The sequence shown here is derived from an EMBL/GenBank/DDBJ whole genome shotgun (WGS) entry which is preliminary data.</text>
</comment>
<dbReference type="InterPro" id="IPR027304">
    <property type="entry name" value="Trigger_fact/SurA_dom_sf"/>
</dbReference>
<name>A0A5Y9DH00_LISMN</name>
<dbReference type="AlphaFoldDB" id="A0A5Y9DH00"/>
<evidence type="ECO:0000256" key="8">
    <source>
        <dbReference type="ARBA" id="ARBA00023136"/>
    </source>
</evidence>
<dbReference type="Pfam" id="PF00639">
    <property type="entry name" value="Rotamase"/>
    <property type="match status" value="1"/>
</dbReference>
<keyword evidence="6 12" id="KW-0732">Signal</keyword>
<dbReference type="InterPro" id="IPR046357">
    <property type="entry name" value="PPIase_dom_sf"/>
</dbReference>
<dbReference type="GO" id="GO:0005886">
    <property type="term" value="C:plasma membrane"/>
    <property type="evidence" value="ECO:0007669"/>
    <property type="project" value="UniProtKB-SubCell"/>
</dbReference>
<dbReference type="EMBL" id="AAKCDQ010000001">
    <property type="protein sequence ID" value="ECQ6721550.1"/>
    <property type="molecule type" value="Genomic_DNA"/>
</dbReference>
<evidence type="ECO:0000256" key="1">
    <source>
        <dbReference type="ARBA" id="ARBA00000971"/>
    </source>
</evidence>
<keyword evidence="7 12" id="KW-0697">Rotamase</keyword>
<dbReference type="InterPro" id="IPR023059">
    <property type="entry name" value="Foldase_PrsA"/>
</dbReference>
<dbReference type="PANTHER" id="PTHR47245:SF1">
    <property type="entry name" value="FOLDASE PROTEIN PRSA"/>
    <property type="match status" value="1"/>
</dbReference>
<evidence type="ECO:0000256" key="11">
    <source>
        <dbReference type="ARBA" id="ARBA00023288"/>
    </source>
</evidence>
<keyword evidence="5 12" id="KW-1003">Cell membrane</keyword>
<evidence type="ECO:0000256" key="3">
    <source>
        <dbReference type="ARBA" id="ARBA00004193"/>
    </source>
</evidence>
<dbReference type="EC" id="5.2.1.8" evidence="12"/>
<keyword evidence="10 12" id="KW-0413">Isomerase</keyword>
<dbReference type="HAMAP" id="MF_01145">
    <property type="entry name" value="Foldase_PrsA"/>
    <property type="match status" value="1"/>
</dbReference>
<comment type="function">
    <text evidence="2 12">Plays a major role in protein secretion by helping the post-translocational extracellular folding of several secreted proteins.</text>
</comment>
<evidence type="ECO:0000256" key="2">
    <source>
        <dbReference type="ARBA" id="ARBA00003828"/>
    </source>
</evidence>
<dbReference type="InterPro" id="IPR000297">
    <property type="entry name" value="PPIase_PpiC"/>
</dbReference>
<dbReference type="SUPFAM" id="SSF109998">
    <property type="entry name" value="Triger factor/SurA peptide-binding domain-like"/>
    <property type="match status" value="1"/>
</dbReference>
<sequence>MTNLKKVMISVIAATLLLLAGCGSSAVVKTDAGSVTQDELYEAMKTTYGNEVVQQLTFKKILEDKYTVTEKEVNAEYKKYEEQYGDSFESTLSSNNLTKTSFKENLEYNLLVQKATEANMNVSESKLKTYYKTWEPDITVRHILVDDEATAKEIQTKLKNGEKFTDLAKEYSTDTATSTNGGLLDPFGPGEMDETFEKAAYALENKDDVSGIVKSTYGYHLIQLVKKTEKGTYAKEKANVKAAYIESQLTTENMTAALKKELKAANIDIKDSDLKDAFADYTSTSSTSSTTTTTSN</sequence>
<accession>A0A5Y9DH00</accession>
<comment type="similarity">
    <text evidence="4 12">Belongs to the PrsA family.</text>
</comment>
<evidence type="ECO:0000256" key="7">
    <source>
        <dbReference type="ARBA" id="ARBA00023110"/>
    </source>
</evidence>
<comment type="subcellular location">
    <subcellularLocation>
        <location evidence="3 12">Cell membrane</location>
        <topology evidence="3 12">Lipid-anchor</topology>
    </subcellularLocation>
</comment>
<evidence type="ECO:0000256" key="5">
    <source>
        <dbReference type="ARBA" id="ARBA00022475"/>
    </source>
</evidence>
<dbReference type="GO" id="GO:0003755">
    <property type="term" value="F:peptidyl-prolyl cis-trans isomerase activity"/>
    <property type="evidence" value="ECO:0007669"/>
    <property type="project" value="UniProtKB-UniRule"/>
</dbReference>
<evidence type="ECO:0000256" key="6">
    <source>
        <dbReference type="ARBA" id="ARBA00022729"/>
    </source>
</evidence>
<dbReference type="GO" id="GO:0006457">
    <property type="term" value="P:protein folding"/>
    <property type="evidence" value="ECO:0007669"/>
    <property type="project" value="UniProtKB-UniRule"/>
</dbReference>
<comment type="catalytic activity">
    <reaction evidence="1 12">
        <text>[protein]-peptidylproline (omega=180) = [protein]-peptidylproline (omega=0)</text>
        <dbReference type="Rhea" id="RHEA:16237"/>
        <dbReference type="Rhea" id="RHEA-COMP:10747"/>
        <dbReference type="Rhea" id="RHEA-COMP:10748"/>
        <dbReference type="ChEBI" id="CHEBI:83833"/>
        <dbReference type="ChEBI" id="CHEBI:83834"/>
        <dbReference type="EC" id="5.2.1.8"/>
    </reaction>
</comment>
<dbReference type="InterPro" id="IPR050245">
    <property type="entry name" value="PrsA_foldase"/>
</dbReference>
<dbReference type="RefSeq" id="WP_120220118.1">
    <property type="nucleotide sequence ID" value="NZ_QUQL01000001.1"/>
</dbReference>
<dbReference type="PANTHER" id="PTHR47245">
    <property type="entry name" value="PEPTIDYLPROLYL ISOMERASE"/>
    <property type="match status" value="1"/>
</dbReference>
<keyword evidence="11 12" id="KW-0449">Lipoprotein</keyword>
<gene>
    <name evidence="12" type="primary">prsA</name>
    <name evidence="14" type="ORF">FZ622_01290</name>
</gene>
<dbReference type="PROSITE" id="PS51257">
    <property type="entry name" value="PROKAR_LIPOPROTEIN"/>
    <property type="match status" value="1"/>
</dbReference>
<dbReference type="PROSITE" id="PS50198">
    <property type="entry name" value="PPIC_PPIASE_2"/>
    <property type="match status" value="1"/>
</dbReference>
<dbReference type="Gene3D" id="3.10.50.40">
    <property type="match status" value="1"/>
</dbReference>